<proteinExistence type="predicted"/>
<sequence>MSIPQSTRSGSPHWPIHPCWFTVFFSPTTSTIRPAHQARASSVLPSFQSSAIRLYHAQRHFFASHISMLTTTTTGVETSCWVVRGFTTLGKVIMAPPQSRIYLLGRNKKDNKAARKEEGAKGKKTSATVNHASNLKKASGSRHYEAYYEDVEDEDNTTQETPLFSRKRVPSVEEICNSVRSALHAEIVAADENDSLSSGDDTESSGNQSEPDSYTNESPSASLLIQAPLYVPKRDRLEAVPHTHRRANAAPRSHSDSDDSFLQRIVTLFAGRKVSTKAASIKKCNIPSPIAQSPAPEQNEQTPYATPEQTRTPPPIPRLTHSQAIPAVCSPEVEHLSLYPDYTEILPAPEHPTTGYAVITDDIFIPTVVQRGFKVPKTSPLEPRRKNSAADLLDRDGDVWAQWSSKSSSPETMPFARMQSSGRWPDSRSTSTSEASRVDDEEQARRYNENANHDFDADIGYNYPFAQGRCW</sequence>
<dbReference type="EMBL" id="ML977498">
    <property type="protein sequence ID" value="KAF2134017.1"/>
    <property type="molecule type" value="Genomic_DNA"/>
</dbReference>
<feature type="region of interest" description="Disordered" evidence="1">
    <location>
        <begin position="286"/>
        <end position="316"/>
    </location>
</feature>
<feature type="compositionally biased region" description="Polar residues" evidence="1">
    <location>
        <begin position="295"/>
        <end position="311"/>
    </location>
</feature>
<keyword evidence="3" id="KW-1185">Reference proteome</keyword>
<evidence type="ECO:0000313" key="3">
    <source>
        <dbReference type="Proteomes" id="UP000799771"/>
    </source>
</evidence>
<dbReference type="OrthoDB" id="3800339at2759"/>
<reference evidence="2" key="1">
    <citation type="journal article" date="2020" name="Stud. Mycol.">
        <title>101 Dothideomycetes genomes: a test case for predicting lifestyles and emergence of pathogens.</title>
        <authorList>
            <person name="Haridas S."/>
            <person name="Albert R."/>
            <person name="Binder M."/>
            <person name="Bloem J."/>
            <person name="Labutti K."/>
            <person name="Salamov A."/>
            <person name="Andreopoulos B."/>
            <person name="Baker S."/>
            <person name="Barry K."/>
            <person name="Bills G."/>
            <person name="Bluhm B."/>
            <person name="Cannon C."/>
            <person name="Castanera R."/>
            <person name="Culley D."/>
            <person name="Daum C."/>
            <person name="Ezra D."/>
            <person name="Gonzalez J."/>
            <person name="Henrissat B."/>
            <person name="Kuo A."/>
            <person name="Liang C."/>
            <person name="Lipzen A."/>
            <person name="Lutzoni F."/>
            <person name="Magnuson J."/>
            <person name="Mondo S."/>
            <person name="Nolan M."/>
            <person name="Ohm R."/>
            <person name="Pangilinan J."/>
            <person name="Park H.-J."/>
            <person name="Ramirez L."/>
            <person name="Alfaro M."/>
            <person name="Sun H."/>
            <person name="Tritt A."/>
            <person name="Yoshinaga Y."/>
            <person name="Zwiers L.-H."/>
            <person name="Turgeon B."/>
            <person name="Goodwin S."/>
            <person name="Spatafora J."/>
            <person name="Crous P."/>
            <person name="Grigoriev I."/>
        </authorList>
    </citation>
    <scope>NUCLEOTIDE SEQUENCE</scope>
    <source>
        <strain evidence="2">CBS 119687</strain>
    </source>
</reference>
<feature type="region of interest" description="Disordered" evidence="1">
    <location>
        <begin position="190"/>
        <end position="224"/>
    </location>
</feature>
<dbReference type="AlphaFoldDB" id="A0A6A6AT42"/>
<evidence type="ECO:0000313" key="2">
    <source>
        <dbReference type="EMBL" id="KAF2134017.1"/>
    </source>
</evidence>
<dbReference type="GeneID" id="54412501"/>
<dbReference type="RefSeq" id="XP_033528404.1">
    <property type="nucleotide sequence ID" value="XM_033672069.1"/>
</dbReference>
<feature type="compositionally biased region" description="Polar residues" evidence="1">
    <location>
        <begin position="418"/>
        <end position="435"/>
    </location>
</feature>
<gene>
    <name evidence="2" type="ORF">P153DRAFT_409395</name>
</gene>
<name>A0A6A6AT42_9PLEO</name>
<feature type="compositionally biased region" description="Polar residues" evidence="1">
    <location>
        <begin position="195"/>
        <end position="223"/>
    </location>
</feature>
<feature type="compositionally biased region" description="Polar residues" evidence="1">
    <location>
        <begin position="402"/>
        <end position="411"/>
    </location>
</feature>
<organism evidence="2 3">
    <name type="scientific">Dothidotthia symphoricarpi CBS 119687</name>
    <dbReference type="NCBI Taxonomy" id="1392245"/>
    <lineage>
        <taxon>Eukaryota</taxon>
        <taxon>Fungi</taxon>
        <taxon>Dikarya</taxon>
        <taxon>Ascomycota</taxon>
        <taxon>Pezizomycotina</taxon>
        <taxon>Dothideomycetes</taxon>
        <taxon>Pleosporomycetidae</taxon>
        <taxon>Pleosporales</taxon>
        <taxon>Dothidotthiaceae</taxon>
        <taxon>Dothidotthia</taxon>
    </lineage>
</organism>
<accession>A0A6A6AT42</accession>
<evidence type="ECO:0000256" key="1">
    <source>
        <dbReference type="SAM" id="MobiDB-lite"/>
    </source>
</evidence>
<protein>
    <submittedName>
        <fullName evidence="2">Uncharacterized protein</fullName>
    </submittedName>
</protein>
<feature type="region of interest" description="Disordered" evidence="1">
    <location>
        <begin position="402"/>
        <end position="451"/>
    </location>
</feature>
<dbReference type="Proteomes" id="UP000799771">
    <property type="component" value="Unassembled WGS sequence"/>
</dbReference>